<feature type="signal peptide" evidence="1">
    <location>
        <begin position="1"/>
        <end position="16"/>
    </location>
</feature>
<reference evidence="2" key="1">
    <citation type="journal article" date="2020" name="Stud. Mycol.">
        <title>101 Dothideomycetes genomes: a test case for predicting lifestyles and emergence of pathogens.</title>
        <authorList>
            <person name="Haridas S."/>
            <person name="Albert R."/>
            <person name="Binder M."/>
            <person name="Bloem J."/>
            <person name="Labutti K."/>
            <person name="Salamov A."/>
            <person name="Andreopoulos B."/>
            <person name="Baker S."/>
            <person name="Barry K."/>
            <person name="Bills G."/>
            <person name="Bluhm B."/>
            <person name="Cannon C."/>
            <person name="Castanera R."/>
            <person name="Culley D."/>
            <person name="Daum C."/>
            <person name="Ezra D."/>
            <person name="Gonzalez J."/>
            <person name="Henrissat B."/>
            <person name="Kuo A."/>
            <person name="Liang C."/>
            <person name="Lipzen A."/>
            <person name="Lutzoni F."/>
            <person name="Magnuson J."/>
            <person name="Mondo S."/>
            <person name="Nolan M."/>
            <person name="Ohm R."/>
            <person name="Pangilinan J."/>
            <person name="Park H.-J."/>
            <person name="Ramirez L."/>
            <person name="Alfaro M."/>
            <person name="Sun H."/>
            <person name="Tritt A."/>
            <person name="Yoshinaga Y."/>
            <person name="Zwiers L.-H."/>
            <person name="Turgeon B."/>
            <person name="Goodwin S."/>
            <person name="Spatafora J."/>
            <person name="Crous P."/>
            <person name="Grigoriev I."/>
        </authorList>
    </citation>
    <scope>NUCLEOTIDE SEQUENCE</scope>
    <source>
        <strain evidence="2">CBS 125425</strain>
    </source>
</reference>
<feature type="chain" id="PRO_5040429558" evidence="1">
    <location>
        <begin position="17"/>
        <end position="120"/>
    </location>
</feature>
<protein>
    <submittedName>
        <fullName evidence="2">Uncharacterized protein</fullName>
    </submittedName>
</protein>
<proteinExistence type="predicted"/>
<evidence type="ECO:0000313" key="2">
    <source>
        <dbReference type="EMBL" id="KAF2735216.1"/>
    </source>
</evidence>
<keyword evidence="3" id="KW-1185">Reference proteome</keyword>
<organism evidence="2 3">
    <name type="scientific">Polyplosphaeria fusca</name>
    <dbReference type="NCBI Taxonomy" id="682080"/>
    <lineage>
        <taxon>Eukaryota</taxon>
        <taxon>Fungi</taxon>
        <taxon>Dikarya</taxon>
        <taxon>Ascomycota</taxon>
        <taxon>Pezizomycotina</taxon>
        <taxon>Dothideomycetes</taxon>
        <taxon>Pleosporomycetidae</taxon>
        <taxon>Pleosporales</taxon>
        <taxon>Tetraplosphaeriaceae</taxon>
        <taxon>Polyplosphaeria</taxon>
    </lineage>
</organism>
<sequence>MKTFLALAALLSLALASPIADSAPDTRPCVCEPPICALGLEVECECKNAAAQQCYESWIAQGKQCPEPVPSICDIPEGPPCGGFAGTECEGRLTCVDVPGDGCDPEKGGADCMGVCVAIA</sequence>
<keyword evidence="1" id="KW-0732">Signal</keyword>
<dbReference type="AlphaFoldDB" id="A0A9P4R2C6"/>
<dbReference type="OrthoDB" id="3799394at2759"/>
<dbReference type="Proteomes" id="UP000799444">
    <property type="component" value="Unassembled WGS sequence"/>
</dbReference>
<gene>
    <name evidence="2" type="ORF">EJ04DRAFT_563556</name>
</gene>
<evidence type="ECO:0000256" key="1">
    <source>
        <dbReference type="SAM" id="SignalP"/>
    </source>
</evidence>
<comment type="caution">
    <text evidence="2">The sequence shown here is derived from an EMBL/GenBank/DDBJ whole genome shotgun (WGS) entry which is preliminary data.</text>
</comment>
<evidence type="ECO:0000313" key="3">
    <source>
        <dbReference type="Proteomes" id="UP000799444"/>
    </source>
</evidence>
<name>A0A9P4R2C6_9PLEO</name>
<dbReference type="EMBL" id="ML996138">
    <property type="protein sequence ID" value="KAF2735216.1"/>
    <property type="molecule type" value="Genomic_DNA"/>
</dbReference>
<accession>A0A9P4R2C6</accession>